<name>A0A7W9U6R5_9BURK</name>
<evidence type="ECO:0000256" key="1">
    <source>
        <dbReference type="SAM" id="SignalP"/>
    </source>
</evidence>
<dbReference type="Pfam" id="PF07589">
    <property type="entry name" value="PEP-CTERM"/>
    <property type="match status" value="1"/>
</dbReference>
<dbReference type="InterPro" id="IPR013424">
    <property type="entry name" value="Ice-binding_C"/>
</dbReference>
<evidence type="ECO:0000259" key="2">
    <source>
        <dbReference type="Pfam" id="PF07589"/>
    </source>
</evidence>
<evidence type="ECO:0000313" key="3">
    <source>
        <dbReference type="EMBL" id="MBB6132622.1"/>
    </source>
</evidence>
<organism evidence="3 4">
    <name type="scientific">Massilia aurea</name>
    <dbReference type="NCBI Taxonomy" id="373040"/>
    <lineage>
        <taxon>Bacteria</taxon>
        <taxon>Pseudomonadati</taxon>
        <taxon>Pseudomonadota</taxon>
        <taxon>Betaproteobacteria</taxon>
        <taxon>Burkholderiales</taxon>
        <taxon>Oxalobacteraceae</taxon>
        <taxon>Telluria group</taxon>
        <taxon>Massilia</taxon>
    </lineage>
</organism>
<sequence>MKSILKLAMLAATLASAQAMAAPVVLTFEGAGNLAAINDFYNGGTDSAGNSGTNYGINFSGTSLALIDSDAGGSGNFGNEPSASTILFFQTGGAATMNVAGGFGTGFSFFYSSFQAGFVNVYDGLNGTGSLLATVLLPGNTNSACVGDPSGSYCNFIPIGVSFAGIAHSVDFGGSADNIGFDNITLGAEVPGGSVPEPGTLSLIGLAALGFGAVRRKQA</sequence>
<evidence type="ECO:0000313" key="4">
    <source>
        <dbReference type="Proteomes" id="UP000540787"/>
    </source>
</evidence>
<feature type="signal peptide" evidence="1">
    <location>
        <begin position="1"/>
        <end position="21"/>
    </location>
</feature>
<keyword evidence="1" id="KW-0732">Signal</keyword>
<feature type="domain" description="Ice-binding protein C-terminal" evidence="2">
    <location>
        <begin position="194"/>
        <end position="216"/>
    </location>
</feature>
<dbReference type="NCBIfam" id="TIGR02595">
    <property type="entry name" value="PEP_CTERM"/>
    <property type="match status" value="1"/>
</dbReference>
<feature type="chain" id="PRO_5030836773" description="Ice-binding protein C-terminal domain-containing protein" evidence="1">
    <location>
        <begin position="22"/>
        <end position="219"/>
    </location>
</feature>
<gene>
    <name evidence="3" type="ORF">HD842_000733</name>
</gene>
<comment type="caution">
    <text evidence="3">The sequence shown here is derived from an EMBL/GenBank/DDBJ whole genome shotgun (WGS) entry which is preliminary data.</text>
</comment>
<protein>
    <recommendedName>
        <fullName evidence="2">Ice-binding protein C-terminal domain-containing protein</fullName>
    </recommendedName>
</protein>
<dbReference type="EMBL" id="JACHBX010000001">
    <property type="protein sequence ID" value="MBB6132622.1"/>
    <property type="molecule type" value="Genomic_DNA"/>
</dbReference>
<reference evidence="3 4" key="1">
    <citation type="submission" date="2020-08" db="EMBL/GenBank/DDBJ databases">
        <title>The Agave Microbiome: Exploring the role of microbial communities in plant adaptations to desert environments.</title>
        <authorList>
            <person name="Partida-Martinez L.P."/>
        </authorList>
    </citation>
    <scope>NUCLEOTIDE SEQUENCE [LARGE SCALE GENOMIC DNA]</scope>
    <source>
        <strain evidence="3 4">AT3.2</strain>
    </source>
</reference>
<dbReference type="AlphaFoldDB" id="A0A7W9U6R5"/>
<dbReference type="RefSeq" id="WP_183551099.1">
    <property type="nucleotide sequence ID" value="NZ_JACHBX010000001.1"/>
</dbReference>
<keyword evidence="4" id="KW-1185">Reference proteome</keyword>
<proteinExistence type="predicted"/>
<accession>A0A7W9U6R5</accession>
<dbReference type="Proteomes" id="UP000540787">
    <property type="component" value="Unassembled WGS sequence"/>
</dbReference>